<accession>A0ABX9XNP2</accession>
<evidence type="ECO:0008006" key="3">
    <source>
        <dbReference type="Google" id="ProtNLM"/>
    </source>
</evidence>
<organism evidence="1 2">
    <name type="scientific">Pseudomonas neustonica</name>
    <dbReference type="NCBI Taxonomy" id="2487346"/>
    <lineage>
        <taxon>Bacteria</taxon>
        <taxon>Pseudomonadati</taxon>
        <taxon>Pseudomonadota</taxon>
        <taxon>Gammaproteobacteria</taxon>
        <taxon>Pseudomonadales</taxon>
        <taxon>Pseudomonadaceae</taxon>
        <taxon>Pseudomonas</taxon>
    </lineage>
</organism>
<gene>
    <name evidence="1" type="ORF">EF096_04140</name>
</gene>
<protein>
    <recommendedName>
        <fullName evidence="3">Lipoprotein</fullName>
    </recommendedName>
</protein>
<proteinExistence type="predicted"/>
<name>A0ABX9XNP2_9PSED</name>
<sequence>MQKAAARPLYCTLNLALQPKLQHGLLMPIYRLRSFSLRLLTTTCLAFLLSACAIQQADQSETEQMVNSVITGKLHNGHYRAADNSFQADAPFRPGTGSYRSMHIAESFDISESQVQFTSSAAPVEVYRVHLFKGNIPAEGELYRQATAQYFELFEERYNTTLEPITLQDQQISGVTATSATFGQHIPQRSALGMTADEVDIWHSYYYLERGDNAAFIWINRPQPDQAGATPGAEQRIRDFIDSFQLNAKALR</sequence>
<keyword evidence="2" id="KW-1185">Reference proteome</keyword>
<dbReference type="EMBL" id="RKKU01000003">
    <property type="protein sequence ID" value="ROZ87451.1"/>
    <property type="molecule type" value="Genomic_DNA"/>
</dbReference>
<evidence type="ECO:0000313" key="2">
    <source>
        <dbReference type="Proteomes" id="UP000275199"/>
    </source>
</evidence>
<dbReference type="Proteomes" id="UP000275199">
    <property type="component" value="Unassembled WGS sequence"/>
</dbReference>
<comment type="caution">
    <text evidence="1">The sequence shown here is derived from an EMBL/GenBank/DDBJ whole genome shotgun (WGS) entry which is preliminary data.</text>
</comment>
<evidence type="ECO:0000313" key="1">
    <source>
        <dbReference type="EMBL" id="ROZ87451.1"/>
    </source>
</evidence>
<reference evidence="1 2" key="1">
    <citation type="submission" date="2018-11" db="EMBL/GenBank/DDBJ databases">
        <authorList>
            <person name="Jang G.I."/>
            <person name="Hwang C.Y."/>
        </authorList>
    </citation>
    <scope>NUCLEOTIDE SEQUENCE [LARGE SCALE GENOMIC DNA]</scope>
    <source>
        <strain evidence="1 2">SSM26</strain>
    </source>
</reference>